<reference evidence="2" key="2">
    <citation type="submission" date="2015-07" db="EMBL/GenBank/DDBJ databases">
        <title>Plasmids, circular viruses and viroids from rat gut.</title>
        <authorList>
            <person name="Jorgensen T.J."/>
            <person name="Hansen M.A."/>
            <person name="Xu Z."/>
            <person name="Tabak M.A."/>
            <person name="Sorensen S.J."/>
            <person name="Hansen L.H."/>
        </authorList>
    </citation>
    <scope>NUCLEOTIDE SEQUENCE</scope>
    <source>
        <plasmid evidence="2">pRGRH0242</plasmid>
    </source>
</reference>
<evidence type="ECO:0008006" key="3">
    <source>
        <dbReference type="Google" id="ProtNLM"/>
    </source>
</evidence>
<sequence>MSKKTANELKQKVETELEKLDRQKKARQDLADAVIKGRDQKQARSEDTKRKILIGAYLLKKYDKDVEKFLAEHPDFMLIVREKDKYLFQP</sequence>
<protein>
    <recommendedName>
        <fullName evidence="3">Mobilization protein</fullName>
    </recommendedName>
</protein>
<keyword evidence="1" id="KW-0175">Coiled coil</keyword>
<keyword evidence="2" id="KW-0614">Plasmid</keyword>
<reference evidence="2" key="1">
    <citation type="submission" date="2015-06" db="EMBL/GenBank/DDBJ databases">
        <authorList>
            <person name="Joergensen T."/>
        </authorList>
    </citation>
    <scope>NUCLEOTIDE SEQUENCE</scope>
    <source>
        <plasmid evidence="2">pRGRH0242</plasmid>
    </source>
</reference>
<name>A0A0H5QE56_9ZZZZ</name>
<dbReference type="AlphaFoldDB" id="A0A0H5QE56"/>
<evidence type="ECO:0000256" key="1">
    <source>
        <dbReference type="SAM" id="Coils"/>
    </source>
</evidence>
<accession>A0A0H5QE56</accession>
<feature type="coiled-coil region" evidence="1">
    <location>
        <begin position="3"/>
        <end position="30"/>
    </location>
</feature>
<organism evidence="2">
    <name type="scientific">uncultured prokaryote</name>
    <dbReference type="NCBI Taxonomy" id="198431"/>
    <lineage>
        <taxon>unclassified sequences</taxon>
        <taxon>environmental samples</taxon>
    </lineage>
</organism>
<dbReference type="EMBL" id="LN852915">
    <property type="protein sequence ID" value="CRY94392.1"/>
    <property type="molecule type" value="Genomic_DNA"/>
</dbReference>
<geneLocation type="plasmid" evidence="2">
    <name>pRGRH0242</name>
</geneLocation>
<proteinExistence type="predicted"/>
<evidence type="ECO:0000313" key="2">
    <source>
        <dbReference type="EMBL" id="CRY94392.1"/>
    </source>
</evidence>